<sequence>MLVASSADALLRFSCSQLVIERFDPFLLICIRLSEESVHYTSSLPLANYFCTSPANNQDAFSVTMAPSNDLPKISRCTTCTFKEDFSNYWTAVLYFQHANGSFKRVPQMPGQYLGNPNGGMSIYYIQPTNGQRVTAFKKGFRMIVGDAMVRSMNTSSPEATSLNFRCLDANYGNGGVVGAPGTDSNALPAKLCAGGICSQIVFPTCWEGVNLDSADHKIQVAYSTNGGCPFIHPVVLPQLFIETMRDTRQFNSTWPSNGRQPFVYSMGDLVGVAQHADYVFGWDELPSPQEAD</sequence>
<protein>
    <recommendedName>
        <fullName evidence="1">DUF1996 domain-containing protein</fullName>
    </recommendedName>
</protein>
<dbReference type="OrthoDB" id="74764at2759"/>
<feature type="domain" description="DUF1996" evidence="1">
    <location>
        <begin position="59"/>
        <end position="283"/>
    </location>
</feature>
<dbReference type="EMBL" id="JANKHO010000514">
    <property type="protein sequence ID" value="KAJ3508992.1"/>
    <property type="molecule type" value="Genomic_DNA"/>
</dbReference>
<comment type="caution">
    <text evidence="2">The sequence shown here is derived from an EMBL/GenBank/DDBJ whole genome shotgun (WGS) entry which is preliminary data.</text>
</comment>
<accession>A0A9W8MWX1</accession>
<evidence type="ECO:0000313" key="2">
    <source>
        <dbReference type="EMBL" id="KAJ3508992.1"/>
    </source>
</evidence>
<evidence type="ECO:0000313" key="3">
    <source>
        <dbReference type="Proteomes" id="UP001148786"/>
    </source>
</evidence>
<keyword evidence="3" id="KW-1185">Reference proteome</keyword>
<dbReference type="PANTHER" id="PTHR43662:SF3">
    <property type="entry name" value="DOMAIN PROTEIN, PUTATIVE (AFU_ORTHOLOGUE AFUA_6G11970)-RELATED"/>
    <property type="match status" value="1"/>
</dbReference>
<name>A0A9W8MWX1_9AGAR</name>
<dbReference type="Pfam" id="PF09362">
    <property type="entry name" value="DUF1996"/>
    <property type="match status" value="1"/>
</dbReference>
<dbReference type="PANTHER" id="PTHR43662">
    <property type="match status" value="1"/>
</dbReference>
<organism evidence="2 3">
    <name type="scientific">Agrocybe chaxingu</name>
    <dbReference type="NCBI Taxonomy" id="84603"/>
    <lineage>
        <taxon>Eukaryota</taxon>
        <taxon>Fungi</taxon>
        <taxon>Dikarya</taxon>
        <taxon>Basidiomycota</taxon>
        <taxon>Agaricomycotina</taxon>
        <taxon>Agaricomycetes</taxon>
        <taxon>Agaricomycetidae</taxon>
        <taxon>Agaricales</taxon>
        <taxon>Agaricineae</taxon>
        <taxon>Strophariaceae</taxon>
        <taxon>Agrocybe</taxon>
    </lineage>
</organism>
<dbReference type="AlphaFoldDB" id="A0A9W8MWX1"/>
<reference evidence="2" key="1">
    <citation type="submission" date="2022-07" db="EMBL/GenBank/DDBJ databases">
        <title>Genome Sequence of Agrocybe chaxingu.</title>
        <authorList>
            <person name="Buettner E."/>
        </authorList>
    </citation>
    <scope>NUCLEOTIDE SEQUENCE</scope>
    <source>
        <strain evidence="2">MP-N11</strain>
    </source>
</reference>
<dbReference type="Proteomes" id="UP001148786">
    <property type="component" value="Unassembled WGS sequence"/>
</dbReference>
<evidence type="ECO:0000259" key="1">
    <source>
        <dbReference type="Pfam" id="PF09362"/>
    </source>
</evidence>
<gene>
    <name evidence="2" type="ORF">NLJ89_g5458</name>
</gene>
<dbReference type="InterPro" id="IPR018535">
    <property type="entry name" value="DUF1996"/>
</dbReference>
<proteinExistence type="predicted"/>